<evidence type="ECO:0000256" key="1">
    <source>
        <dbReference type="SAM" id="MobiDB-lite"/>
    </source>
</evidence>
<evidence type="ECO:0000313" key="3">
    <source>
        <dbReference type="EMBL" id="QUF01719.1"/>
    </source>
</evidence>
<organism evidence="3 4">
    <name type="scientific">Actinosynnema pretiosum subsp. pretiosum</name>
    <dbReference type="NCBI Taxonomy" id="103721"/>
    <lineage>
        <taxon>Bacteria</taxon>
        <taxon>Bacillati</taxon>
        <taxon>Actinomycetota</taxon>
        <taxon>Actinomycetes</taxon>
        <taxon>Pseudonocardiales</taxon>
        <taxon>Pseudonocardiaceae</taxon>
        <taxon>Actinosynnema</taxon>
    </lineage>
</organism>
<proteinExistence type="predicted"/>
<dbReference type="Proteomes" id="UP000677152">
    <property type="component" value="Chromosome"/>
</dbReference>
<protein>
    <recommendedName>
        <fullName evidence="2">Putative T7SS secretion signal domain-containing protein</fullName>
    </recommendedName>
</protein>
<name>A0AA45L1J5_9PSEU</name>
<dbReference type="AlphaFoldDB" id="A0AA45L1J5"/>
<dbReference type="Pfam" id="PF21725">
    <property type="entry name" value="T7SS_signal"/>
    <property type="match status" value="1"/>
</dbReference>
<sequence length="197" mass="21396">MPSDEGEPIAGSAAVLENEVVRLRHVAGALDEVAGAVSRARADEWSGRAREGYDGARGRLRARCLRAAEEFTRAARAVEGYRAVLLELQPRARWAVEEARGRGPEAEAVAEERVDRWRRQLELAGDEAAAAVRAAMRRMGDLGGVFARPGVAPITAPRTPERRSAPVVRPDLGDGPTYERRLRELNRALVAAFAGLP</sequence>
<accession>A0AA45L1J5</accession>
<evidence type="ECO:0000313" key="4">
    <source>
        <dbReference type="Proteomes" id="UP000677152"/>
    </source>
</evidence>
<gene>
    <name evidence="3" type="ORF">KCV87_19375</name>
</gene>
<dbReference type="EMBL" id="CP073249">
    <property type="protein sequence ID" value="QUF01719.1"/>
    <property type="molecule type" value="Genomic_DNA"/>
</dbReference>
<reference evidence="3" key="1">
    <citation type="submission" date="2021-04" db="EMBL/GenBank/DDBJ databases">
        <title>Genomic sequence of Actinosynnema pretiosum subsp. pretiosum ATCC 31280 (C-14919).</title>
        <authorList>
            <person name="Bai L."/>
            <person name="Wang X."/>
            <person name="Xiao Y."/>
        </authorList>
    </citation>
    <scope>NUCLEOTIDE SEQUENCE</scope>
    <source>
        <strain evidence="3">ATCC 31280</strain>
    </source>
</reference>
<feature type="domain" description="Putative T7SS secretion signal" evidence="2">
    <location>
        <begin position="4"/>
        <end position="107"/>
    </location>
</feature>
<feature type="region of interest" description="Disordered" evidence="1">
    <location>
        <begin position="153"/>
        <end position="175"/>
    </location>
</feature>
<evidence type="ECO:0000259" key="2">
    <source>
        <dbReference type="Pfam" id="PF21725"/>
    </source>
</evidence>
<dbReference type="InterPro" id="IPR049082">
    <property type="entry name" value="T7SS_signal"/>
</dbReference>